<keyword evidence="1" id="KW-1133">Transmembrane helix</keyword>
<sequence>MIDSNRHSQVGVWKQGQSSVKADCYHTIYLKFKIDFFFIPSIGRMVITFYGILSLTAKLYFIPILFNGALKTAPYKNITK</sequence>
<feature type="transmembrane region" description="Helical" evidence="1">
    <location>
        <begin position="47"/>
        <end position="70"/>
    </location>
</feature>
<dbReference type="EMBL" id="CACVAR010000153">
    <property type="protein sequence ID" value="CAA6806701.1"/>
    <property type="molecule type" value="Genomic_DNA"/>
</dbReference>
<organism evidence="2">
    <name type="scientific">uncultured Sulfurovum sp</name>
    <dbReference type="NCBI Taxonomy" id="269237"/>
    <lineage>
        <taxon>Bacteria</taxon>
        <taxon>Pseudomonadati</taxon>
        <taxon>Campylobacterota</taxon>
        <taxon>Epsilonproteobacteria</taxon>
        <taxon>Campylobacterales</taxon>
        <taxon>Sulfurovaceae</taxon>
        <taxon>Sulfurovum</taxon>
        <taxon>environmental samples</taxon>
    </lineage>
</organism>
<reference evidence="2" key="1">
    <citation type="submission" date="2020-01" db="EMBL/GenBank/DDBJ databases">
        <authorList>
            <person name="Meier V. D."/>
            <person name="Meier V D."/>
        </authorList>
    </citation>
    <scope>NUCLEOTIDE SEQUENCE</scope>
    <source>
        <strain evidence="2">HLG_WM_MAG_03</strain>
    </source>
</reference>
<dbReference type="AlphaFoldDB" id="A0A6S6SVV5"/>
<keyword evidence="1" id="KW-0472">Membrane</keyword>
<proteinExistence type="predicted"/>
<gene>
    <name evidence="2" type="ORF">HELGO_WM37741</name>
</gene>
<name>A0A6S6SVV5_9BACT</name>
<keyword evidence="1" id="KW-0812">Transmembrane</keyword>
<evidence type="ECO:0000313" key="2">
    <source>
        <dbReference type="EMBL" id="CAA6806701.1"/>
    </source>
</evidence>
<evidence type="ECO:0000256" key="1">
    <source>
        <dbReference type="SAM" id="Phobius"/>
    </source>
</evidence>
<accession>A0A6S6SVV5</accession>
<protein>
    <submittedName>
        <fullName evidence="2">Uncharacterized protein</fullName>
    </submittedName>
</protein>